<keyword evidence="5" id="KW-1185">Reference proteome</keyword>
<dbReference type="PANTHER" id="PTHR30036">
    <property type="entry name" value="D-XYLOSE-BINDING PERIPLASMIC PROTEIN"/>
    <property type="match status" value="1"/>
</dbReference>
<protein>
    <submittedName>
        <fullName evidence="4">Substrate-binding domain-containing protein</fullName>
    </submittedName>
</protein>
<comment type="caution">
    <text evidence="4">The sequence shown here is derived from an EMBL/GenBank/DDBJ whole genome shotgun (WGS) entry which is preliminary data.</text>
</comment>
<dbReference type="InterPro" id="IPR028082">
    <property type="entry name" value="Peripla_BP_I"/>
</dbReference>
<dbReference type="Gene3D" id="3.40.50.2300">
    <property type="match status" value="2"/>
</dbReference>
<reference evidence="4 5" key="1">
    <citation type="journal article" date="2021" name="ISME Commun">
        <title>Automated analysis of genomic sequences facilitates high-throughput and comprehensive description of bacteria.</title>
        <authorList>
            <person name="Hitch T.C.A."/>
        </authorList>
    </citation>
    <scope>NUCLEOTIDE SEQUENCE [LARGE SCALE GENOMIC DNA]</scope>
    <source>
        <strain evidence="4 5">Sanger_03</strain>
    </source>
</reference>
<dbReference type="RefSeq" id="WP_158367741.1">
    <property type="nucleotide sequence ID" value="NZ_JAOQJU010000001.1"/>
</dbReference>
<dbReference type="PROSITE" id="PS51257">
    <property type="entry name" value="PROKAR_LIPOPROTEIN"/>
    <property type="match status" value="1"/>
</dbReference>
<evidence type="ECO:0000259" key="3">
    <source>
        <dbReference type="Pfam" id="PF13407"/>
    </source>
</evidence>
<evidence type="ECO:0000256" key="1">
    <source>
        <dbReference type="ARBA" id="ARBA00004196"/>
    </source>
</evidence>
<name>A0ABT2RJ57_9FIRM</name>
<organism evidence="4 5">
    <name type="scientific">Dorea acetigenes</name>
    <dbReference type="NCBI Taxonomy" id="2981787"/>
    <lineage>
        <taxon>Bacteria</taxon>
        <taxon>Bacillati</taxon>
        <taxon>Bacillota</taxon>
        <taxon>Clostridia</taxon>
        <taxon>Lachnospirales</taxon>
        <taxon>Lachnospiraceae</taxon>
        <taxon>Dorea</taxon>
    </lineage>
</organism>
<evidence type="ECO:0000313" key="4">
    <source>
        <dbReference type="EMBL" id="MCU6685395.1"/>
    </source>
</evidence>
<dbReference type="InterPro" id="IPR050555">
    <property type="entry name" value="Bact_Solute-Bind_Prot2"/>
</dbReference>
<proteinExistence type="inferred from homology"/>
<feature type="domain" description="Periplasmic binding protein" evidence="3">
    <location>
        <begin position="48"/>
        <end position="317"/>
    </location>
</feature>
<comment type="similarity">
    <text evidence="2">Belongs to the bacterial solute-binding protein 2 family.</text>
</comment>
<evidence type="ECO:0000256" key="2">
    <source>
        <dbReference type="ARBA" id="ARBA00007639"/>
    </source>
</evidence>
<evidence type="ECO:0000313" key="5">
    <source>
        <dbReference type="Proteomes" id="UP001652431"/>
    </source>
</evidence>
<comment type="subcellular location">
    <subcellularLocation>
        <location evidence="1">Cell envelope</location>
    </subcellularLocation>
</comment>
<accession>A0ABT2RJ57</accession>
<sequence>MQKSISARLSRVCIFTVVFLLLFSLAGCSDKVEPAENTASSPVEGKKIAYILNMPSSEIFQLCADQSVETAEKLGMSCDVFFSDGDDTVFKNDITECAEDGYDGLFLSHGGQEYSYEFLTELLEDYPELKIVTFDTQFEESSGETKKIEGVTQFFQDDAGFATSLLDYICEELYPEKETVNVLKVWVGPNYIAAFDRREEGYQEYETSGRIHTLEVIGPTDYSDATASMYEVMRATLMKYDEGEIDAVWVAYDAYAQGCYQALKELGRDIPLVSVDICNEDIRYMLEDSSQWKACACTDFKANGEQGIRTLALELNGDYEDITDPGTGEATDYFEMPACLITQDMLKSDTTIENIYDVAPKQYGAVENYMTNDWLKECIGY</sequence>
<dbReference type="InterPro" id="IPR025997">
    <property type="entry name" value="SBP_2_dom"/>
</dbReference>
<dbReference type="Proteomes" id="UP001652431">
    <property type="component" value="Unassembled WGS sequence"/>
</dbReference>
<dbReference type="Pfam" id="PF13407">
    <property type="entry name" value="Peripla_BP_4"/>
    <property type="match status" value="1"/>
</dbReference>
<dbReference type="PANTHER" id="PTHR30036:SF7">
    <property type="entry name" value="ABC TRANSPORTER PERIPLASMIC-BINDING PROTEIN YPHF"/>
    <property type="match status" value="1"/>
</dbReference>
<dbReference type="EMBL" id="JAOQJU010000001">
    <property type="protein sequence ID" value="MCU6685395.1"/>
    <property type="molecule type" value="Genomic_DNA"/>
</dbReference>
<gene>
    <name evidence="4" type="ORF">OCV99_02310</name>
</gene>
<dbReference type="SUPFAM" id="SSF53822">
    <property type="entry name" value="Periplasmic binding protein-like I"/>
    <property type="match status" value="1"/>
</dbReference>